<evidence type="ECO:0000259" key="6">
    <source>
        <dbReference type="PROSITE" id="PS00498"/>
    </source>
</evidence>
<gene>
    <name evidence="7" type="ORF">PODCO_501220</name>
</gene>
<feature type="transmembrane region" description="Helical" evidence="5">
    <location>
        <begin position="439"/>
        <end position="461"/>
    </location>
</feature>
<feature type="transmembrane region" description="Helical" evidence="5">
    <location>
        <begin position="406"/>
        <end position="427"/>
    </location>
</feature>
<evidence type="ECO:0000256" key="1">
    <source>
        <dbReference type="ARBA" id="ARBA00004141"/>
    </source>
</evidence>
<dbReference type="Proteomes" id="UP000280685">
    <property type="component" value="Chromosome 5"/>
</dbReference>
<dbReference type="Gene3D" id="1.20.58.340">
    <property type="entry name" value="Magnesium transport protein CorA, transmembrane region"/>
    <property type="match status" value="1"/>
</dbReference>
<keyword evidence="4 5" id="KW-0472">Membrane</keyword>
<sequence>MNYEKVSYRDFVRSRCQTNPCVTGLADYLRCGPGAASTIVTLDYSRDGQSVPNPLTVSEVDLARLMGATSTTAGRIVLVENIQPHLVSVLGEILDIDPIFFAGHVTTDFKDIEKAPPPPSLALFPSQIAENGYLHLHYQQVLDLGSADVFTSSYSLKSDSNVPRNVRRLPHLSGRQIALARACCSILVKKIKGIWICLVLVDPPVNMVLETLGLVGRKSHPSMMLHGGFEEFKQPTSFASFGSTTSDRLPDKKSMLSNLLRYFRYQPPGFIIAEPSILSLGYYPIRMVLAEWILYTLLMSRYLKYYEYTLHDIENRLHDSDIIDLQRWRRRSMQSRQKLILLSEFIDYWLQQESNKQPWDFILKDIKHVSSQLEHYSRSLENMVPVATSMVQLLDSRRSIQEAANVSRLTFIALVFVPLSWVASLFSMSEDYSPGHKSFWVYFATALPVMILVLLLSTVQWDRLEGKLDRIWVVLRR</sequence>
<dbReference type="InterPro" id="IPR045863">
    <property type="entry name" value="CorA_TM1_TM2"/>
</dbReference>
<accession>A0ABY6SBY2</accession>
<evidence type="ECO:0000256" key="2">
    <source>
        <dbReference type="ARBA" id="ARBA00022692"/>
    </source>
</evidence>
<evidence type="ECO:0000313" key="8">
    <source>
        <dbReference type="Proteomes" id="UP000280685"/>
    </source>
</evidence>
<evidence type="ECO:0000256" key="5">
    <source>
        <dbReference type="SAM" id="Phobius"/>
    </source>
</evidence>
<reference evidence="7" key="1">
    <citation type="submission" date="2018-02" db="EMBL/GenBank/DDBJ databases">
        <authorList>
            <person name="Silar P."/>
        </authorList>
    </citation>
    <scope>NUCLEOTIDE SEQUENCE [LARGE SCALE GENOMIC DNA]</scope>
    <source>
        <strain evidence="7">T</strain>
    </source>
</reference>
<comment type="subcellular location">
    <subcellularLocation>
        <location evidence="1">Membrane</location>
        <topology evidence="1">Multi-pass membrane protein</topology>
    </subcellularLocation>
</comment>
<dbReference type="InterPro" id="IPR002227">
    <property type="entry name" value="Tyrosinase_Cu-bd"/>
</dbReference>
<feature type="domain" description="Tyrosinase copper-binding" evidence="6">
    <location>
        <begin position="97"/>
        <end position="108"/>
    </location>
</feature>
<dbReference type="InterPro" id="IPR002523">
    <property type="entry name" value="MgTranspt_CorA/ZnTranspt_ZntB"/>
</dbReference>
<keyword evidence="2 5" id="KW-0812">Transmembrane</keyword>
<evidence type="ECO:0000256" key="3">
    <source>
        <dbReference type="ARBA" id="ARBA00022989"/>
    </source>
</evidence>
<proteinExistence type="predicted"/>
<keyword evidence="3 5" id="KW-1133">Transmembrane helix</keyword>
<dbReference type="EMBL" id="LR026968">
    <property type="protein sequence ID" value="VBB80809.1"/>
    <property type="molecule type" value="Genomic_DNA"/>
</dbReference>
<name>A0ABY6SBY2_PODCO</name>
<dbReference type="PROSITE" id="PS00498">
    <property type="entry name" value="TYROSINASE_2"/>
    <property type="match status" value="1"/>
</dbReference>
<organism evidence="7 8">
    <name type="scientific">Podospora comata</name>
    <dbReference type="NCBI Taxonomy" id="48703"/>
    <lineage>
        <taxon>Eukaryota</taxon>
        <taxon>Fungi</taxon>
        <taxon>Dikarya</taxon>
        <taxon>Ascomycota</taxon>
        <taxon>Pezizomycotina</taxon>
        <taxon>Sordariomycetes</taxon>
        <taxon>Sordariomycetidae</taxon>
        <taxon>Sordariales</taxon>
        <taxon>Podosporaceae</taxon>
        <taxon>Podospora</taxon>
    </lineage>
</organism>
<evidence type="ECO:0000256" key="4">
    <source>
        <dbReference type="ARBA" id="ARBA00023136"/>
    </source>
</evidence>
<dbReference type="Pfam" id="PF01544">
    <property type="entry name" value="CorA"/>
    <property type="match status" value="1"/>
</dbReference>
<evidence type="ECO:0000313" key="7">
    <source>
        <dbReference type="EMBL" id="VBB80809.1"/>
    </source>
</evidence>
<protein>
    <recommendedName>
        <fullName evidence="6">Tyrosinase copper-binding domain-containing protein</fullName>
    </recommendedName>
</protein>
<keyword evidence="8" id="KW-1185">Reference proteome</keyword>
<dbReference type="SUPFAM" id="SSF144083">
    <property type="entry name" value="Magnesium transport protein CorA, transmembrane region"/>
    <property type="match status" value="1"/>
</dbReference>